<dbReference type="InterPro" id="IPR029057">
    <property type="entry name" value="PRTase-like"/>
</dbReference>
<dbReference type="STRING" id="1229783.C273_04870"/>
<protein>
    <submittedName>
        <fullName evidence="2">Competence protein F</fullName>
    </submittedName>
</protein>
<dbReference type="eggNOG" id="COG1040">
    <property type="taxonomic scope" value="Bacteria"/>
</dbReference>
<keyword evidence="3" id="KW-1185">Reference proteome</keyword>
<dbReference type="Gene3D" id="3.40.50.2020">
    <property type="match status" value="1"/>
</dbReference>
<dbReference type="InterPro" id="IPR051910">
    <property type="entry name" value="ComF/GntX_DNA_util-trans"/>
</dbReference>
<dbReference type="OrthoDB" id="9779910at2"/>
<dbReference type="PATRIC" id="fig|1229783.3.peg.982"/>
<evidence type="ECO:0000313" key="3">
    <source>
        <dbReference type="Proteomes" id="UP000009885"/>
    </source>
</evidence>
<reference evidence="2 3" key="1">
    <citation type="journal article" date="2013" name="Genome Announc.">
        <title>Genome Sequence of Staphylococcus massiliensis Strain S46, Isolated from the Surface of Healthy Human Skin.</title>
        <authorList>
            <person name="Srivastav R."/>
            <person name="Singh A."/>
            <person name="Jangir P.K."/>
            <person name="Kumari C."/>
            <person name="Muduli S."/>
            <person name="Sharma R."/>
        </authorList>
    </citation>
    <scope>NUCLEOTIDE SEQUENCE [LARGE SCALE GENOMIC DNA]</scope>
    <source>
        <strain evidence="2 3">S46</strain>
    </source>
</reference>
<dbReference type="EMBL" id="AMSQ01000006">
    <property type="protein sequence ID" value="EKU48515.1"/>
    <property type="molecule type" value="Genomic_DNA"/>
</dbReference>
<dbReference type="PANTHER" id="PTHR47505:SF1">
    <property type="entry name" value="DNA UTILIZATION PROTEIN YHGH"/>
    <property type="match status" value="1"/>
</dbReference>
<dbReference type="CDD" id="cd06223">
    <property type="entry name" value="PRTases_typeI"/>
    <property type="match status" value="1"/>
</dbReference>
<dbReference type="PANTHER" id="PTHR47505">
    <property type="entry name" value="DNA UTILIZATION PROTEIN YHGH"/>
    <property type="match status" value="1"/>
</dbReference>
<proteinExistence type="inferred from homology"/>
<gene>
    <name evidence="2" type="ORF">C273_04870</name>
</gene>
<name>K9B413_9STAP</name>
<dbReference type="SUPFAM" id="SSF53271">
    <property type="entry name" value="PRTase-like"/>
    <property type="match status" value="1"/>
</dbReference>
<dbReference type="Proteomes" id="UP000009885">
    <property type="component" value="Unassembled WGS sequence"/>
</dbReference>
<comment type="caution">
    <text evidence="2">The sequence shown here is derived from an EMBL/GenBank/DDBJ whole genome shotgun (WGS) entry which is preliminary data.</text>
</comment>
<accession>K9B413</accession>
<evidence type="ECO:0000256" key="1">
    <source>
        <dbReference type="ARBA" id="ARBA00008007"/>
    </source>
</evidence>
<dbReference type="AlphaFoldDB" id="K9B413"/>
<organism evidence="2 3">
    <name type="scientific">Staphylococcus massiliensis S46</name>
    <dbReference type="NCBI Taxonomy" id="1229783"/>
    <lineage>
        <taxon>Bacteria</taxon>
        <taxon>Bacillati</taxon>
        <taxon>Bacillota</taxon>
        <taxon>Bacilli</taxon>
        <taxon>Bacillales</taxon>
        <taxon>Staphylococcaceae</taxon>
        <taxon>Staphylococcus</taxon>
    </lineage>
</organism>
<comment type="similarity">
    <text evidence="1">Belongs to the ComF/GntX family.</text>
</comment>
<sequence length="222" mass="26013">MRRCLICFEVIHAPLTINNFYKKPDVICEKCLTQIKQFESVKRCARCLKKLGPNEAVCLDCKWLEQRFRLVDQVVTVADYQGLMKSTIVQYKFHLDIALSHVFAEIMPQLGRYDYLVPIPSPHEKKLMRRFDHIGEILKAKQIPFHPILEAKVRAKQSNLTKRERAKSDNPFLLVDRGYDLENKEILLIDDIYTTGLTVHHAAELLFFRKVRKIRVLTFARS</sequence>
<dbReference type="RefSeq" id="WP_009383075.1">
    <property type="nucleotide sequence ID" value="NZ_AMSQ01000006.1"/>
</dbReference>
<evidence type="ECO:0000313" key="2">
    <source>
        <dbReference type="EMBL" id="EKU48515.1"/>
    </source>
</evidence>
<dbReference type="InterPro" id="IPR000836">
    <property type="entry name" value="PRTase_dom"/>
</dbReference>